<dbReference type="GO" id="GO:0016787">
    <property type="term" value="F:hydrolase activity"/>
    <property type="evidence" value="ECO:0007669"/>
    <property type="project" value="UniProtKB-KW"/>
</dbReference>
<evidence type="ECO:0000313" key="4">
    <source>
        <dbReference type="Proteomes" id="UP000289411"/>
    </source>
</evidence>
<dbReference type="Gene3D" id="3.40.710.10">
    <property type="entry name" value="DD-peptidase/beta-lactamase superfamily"/>
    <property type="match status" value="1"/>
</dbReference>
<protein>
    <submittedName>
        <fullName evidence="3">Class A beta-lactamase-related serine hydrolase</fullName>
    </submittedName>
</protein>
<dbReference type="PANTHER" id="PTHR46825:SF9">
    <property type="entry name" value="BETA-LACTAMASE-RELATED DOMAIN-CONTAINING PROTEIN"/>
    <property type="match status" value="1"/>
</dbReference>
<evidence type="ECO:0000259" key="2">
    <source>
        <dbReference type="Pfam" id="PF00144"/>
    </source>
</evidence>
<dbReference type="RefSeq" id="WP_129222291.1">
    <property type="nucleotide sequence ID" value="NZ_QYBC01000048.1"/>
</dbReference>
<dbReference type="EMBL" id="QYBC01000048">
    <property type="protein sequence ID" value="RYB01328.1"/>
    <property type="molecule type" value="Genomic_DNA"/>
</dbReference>
<evidence type="ECO:0000256" key="1">
    <source>
        <dbReference type="SAM" id="MobiDB-lite"/>
    </source>
</evidence>
<feature type="domain" description="Beta-lactamase-related" evidence="2">
    <location>
        <begin position="14"/>
        <end position="329"/>
    </location>
</feature>
<keyword evidence="3" id="KW-0378">Hydrolase</keyword>
<dbReference type="InterPro" id="IPR050491">
    <property type="entry name" value="AmpC-like"/>
</dbReference>
<keyword evidence="4" id="KW-1185">Reference proteome</keyword>
<dbReference type="SUPFAM" id="SSF56601">
    <property type="entry name" value="beta-lactamase/transpeptidase-like"/>
    <property type="match status" value="1"/>
</dbReference>
<dbReference type="InterPro" id="IPR001466">
    <property type="entry name" value="Beta-lactam-related"/>
</dbReference>
<dbReference type="OrthoDB" id="5377981at2"/>
<dbReference type="AlphaFoldDB" id="A0A4Q2R933"/>
<dbReference type="InterPro" id="IPR012338">
    <property type="entry name" value="Beta-lactam/transpept-like"/>
</dbReference>
<feature type="region of interest" description="Disordered" evidence="1">
    <location>
        <begin position="261"/>
        <end position="280"/>
    </location>
</feature>
<dbReference type="Proteomes" id="UP000289411">
    <property type="component" value="Unassembled WGS sequence"/>
</dbReference>
<reference evidence="3 4" key="2">
    <citation type="submission" date="2019-02" db="EMBL/GenBank/DDBJ databases">
        <title>'Lichenibacterium ramalinii' gen. nov. sp. nov., 'Lichenibacterium minor' gen. nov. sp. nov.</title>
        <authorList>
            <person name="Pankratov T."/>
        </authorList>
    </citation>
    <scope>NUCLEOTIDE SEQUENCE [LARGE SCALE GENOMIC DNA]</scope>
    <source>
        <strain evidence="3 4">RmlP001</strain>
    </source>
</reference>
<name>A0A4Q2R933_9HYPH</name>
<reference evidence="3 4" key="1">
    <citation type="submission" date="2018-09" db="EMBL/GenBank/DDBJ databases">
        <authorList>
            <person name="Grouzdev D.S."/>
            <person name="Krutkina M.S."/>
        </authorList>
    </citation>
    <scope>NUCLEOTIDE SEQUENCE [LARGE SCALE GENOMIC DNA]</scope>
    <source>
        <strain evidence="3 4">RmlP001</strain>
    </source>
</reference>
<proteinExistence type="predicted"/>
<gene>
    <name evidence="3" type="ORF">D3272_26710</name>
</gene>
<accession>A0A4Q2R933</accession>
<dbReference type="PANTHER" id="PTHR46825">
    <property type="entry name" value="D-ALANYL-D-ALANINE-CARBOXYPEPTIDASE/ENDOPEPTIDASE AMPH"/>
    <property type="match status" value="1"/>
</dbReference>
<evidence type="ECO:0000313" key="3">
    <source>
        <dbReference type="EMBL" id="RYB01328.1"/>
    </source>
</evidence>
<comment type="caution">
    <text evidence="3">The sequence shown here is derived from an EMBL/GenBank/DDBJ whole genome shotgun (WGS) entry which is preliminary data.</text>
</comment>
<dbReference type="Pfam" id="PF00144">
    <property type="entry name" value="Beta-lactamase"/>
    <property type="match status" value="1"/>
</dbReference>
<sequence>MTEWLPEAARYAARWLDYQMRATEQPGCVLAIAGGDKLLLEHASGVADLDSGTPLTPEHRFRVASHSKTFTAVAILLLRERGLLTLDDPVGRHVTGLTPAVGAVTVAQLLSHGSGLMRDGTDSGHWQDRSPFLDEASLRGQLDEPLTLEANSRFKYSNLGFGLLGLAIEAVTGKSYGDWMMREIVRPAGLAATTPDVPAAPGAPLATGHGTRLPFNRRFPVPGHNPTDALAAATGFVSTAGDLARFMASLDPAAGSSVLSAASRREMTRRHRRVPEAEGDRGYGLGTISGSVKGHDWFGHSGSFQGFISRTACVPDWNVSVSIVTNAVDGLANQWVEGVLTIFERFDRHGAAKPGLDVWAGRWWTIWGATDTVPMGDRILLASPGQLAPFAEASEIVPSGPAEGRIAVSGGLGSYGEPACLMPSADGAPERLKLGGTELLPEAAFLLEMEARRGTSA</sequence>
<organism evidence="3 4">
    <name type="scientific">Lichenibacterium ramalinae</name>
    <dbReference type="NCBI Taxonomy" id="2316527"/>
    <lineage>
        <taxon>Bacteria</taxon>
        <taxon>Pseudomonadati</taxon>
        <taxon>Pseudomonadota</taxon>
        <taxon>Alphaproteobacteria</taxon>
        <taxon>Hyphomicrobiales</taxon>
        <taxon>Lichenihabitantaceae</taxon>
        <taxon>Lichenibacterium</taxon>
    </lineage>
</organism>